<evidence type="ECO:0000313" key="3">
    <source>
        <dbReference type="Proteomes" id="UP000215914"/>
    </source>
</evidence>
<sequence>MQMIPAQLVDALEMMGKDSGSTLDPTRVFYYSAFTPEGRLLWRVQLMWQEARNFLGDSVTSLLIRRGPG</sequence>
<dbReference type="InParanoid" id="A0A251TP55"/>
<reference evidence="2" key="2">
    <citation type="submission" date="2017-02" db="EMBL/GenBank/DDBJ databases">
        <title>Sunflower complete genome.</title>
        <authorList>
            <person name="Langlade N."/>
            <person name="Munos S."/>
        </authorList>
    </citation>
    <scope>NUCLEOTIDE SEQUENCE [LARGE SCALE GENOMIC DNA]</scope>
    <source>
        <tissue evidence="2">Leaves</tissue>
    </source>
</reference>
<gene>
    <name evidence="2" type="ORF">HannXRQ_Chr10g0312321</name>
    <name evidence="1" type="ORF">HanXRQr2_Chr10g0459201</name>
</gene>
<keyword evidence="3" id="KW-1185">Reference proteome</keyword>
<reference evidence="1 3" key="1">
    <citation type="journal article" date="2017" name="Nature">
        <title>The sunflower genome provides insights into oil metabolism, flowering and Asterid evolution.</title>
        <authorList>
            <person name="Badouin H."/>
            <person name="Gouzy J."/>
            <person name="Grassa C.J."/>
            <person name="Murat F."/>
            <person name="Staton S.E."/>
            <person name="Cottret L."/>
            <person name="Lelandais-Briere C."/>
            <person name="Owens G.L."/>
            <person name="Carrere S."/>
            <person name="Mayjonade B."/>
            <person name="Legrand L."/>
            <person name="Gill N."/>
            <person name="Kane N.C."/>
            <person name="Bowers J.E."/>
            <person name="Hubner S."/>
            <person name="Bellec A."/>
            <person name="Berard A."/>
            <person name="Berges H."/>
            <person name="Blanchet N."/>
            <person name="Boniface M.C."/>
            <person name="Brunel D."/>
            <person name="Catrice O."/>
            <person name="Chaidir N."/>
            <person name="Claudel C."/>
            <person name="Donnadieu C."/>
            <person name="Faraut T."/>
            <person name="Fievet G."/>
            <person name="Helmstetter N."/>
            <person name="King M."/>
            <person name="Knapp S.J."/>
            <person name="Lai Z."/>
            <person name="Le Paslier M.C."/>
            <person name="Lippi Y."/>
            <person name="Lorenzon L."/>
            <person name="Mandel J.R."/>
            <person name="Marage G."/>
            <person name="Marchand G."/>
            <person name="Marquand E."/>
            <person name="Bret-Mestries E."/>
            <person name="Morien E."/>
            <person name="Nambeesan S."/>
            <person name="Nguyen T."/>
            <person name="Pegot-Espagnet P."/>
            <person name="Pouilly N."/>
            <person name="Raftis F."/>
            <person name="Sallet E."/>
            <person name="Schiex T."/>
            <person name="Thomas J."/>
            <person name="Vandecasteele C."/>
            <person name="Vares D."/>
            <person name="Vear F."/>
            <person name="Vautrin S."/>
            <person name="Crespi M."/>
            <person name="Mangin B."/>
            <person name="Burke J.M."/>
            <person name="Salse J."/>
            <person name="Munos S."/>
            <person name="Vincourt P."/>
            <person name="Rieseberg L.H."/>
            <person name="Langlade N.B."/>
        </authorList>
    </citation>
    <scope>NUCLEOTIDE SEQUENCE [LARGE SCALE GENOMIC DNA]</scope>
    <source>
        <strain evidence="3">cv. SF193</strain>
        <tissue evidence="1">Leaves</tissue>
    </source>
</reference>
<name>A0A251TP55_HELAN</name>
<organism evidence="2 3">
    <name type="scientific">Helianthus annuus</name>
    <name type="common">Common sunflower</name>
    <dbReference type="NCBI Taxonomy" id="4232"/>
    <lineage>
        <taxon>Eukaryota</taxon>
        <taxon>Viridiplantae</taxon>
        <taxon>Streptophyta</taxon>
        <taxon>Embryophyta</taxon>
        <taxon>Tracheophyta</taxon>
        <taxon>Spermatophyta</taxon>
        <taxon>Magnoliopsida</taxon>
        <taxon>eudicotyledons</taxon>
        <taxon>Gunneridae</taxon>
        <taxon>Pentapetalae</taxon>
        <taxon>asterids</taxon>
        <taxon>campanulids</taxon>
        <taxon>Asterales</taxon>
        <taxon>Asteraceae</taxon>
        <taxon>Asteroideae</taxon>
        <taxon>Heliantheae alliance</taxon>
        <taxon>Heliantheae</taxon>
        <taxon>Helianthus</taxon>
    </lineage>
</organism>
<accession>A0A251TP55</accession>
<dbReference type="EMBL" id="MNCJ02000325">
    <property type="protein sequence ID" value="KAF5788002.1"/>
    <property type="molecule type" value="Genomic_DNA"/>
</dbReference>
<evidence type="ECO:0000313" key="1">
    <source>
        <dbReference type="EMBL" id="KAF5788002.1"/>
    </source>
</evidence>
<proteinExistence type="predicted"/>
<dbReference type="Gramene" id="mRNA:HanXRQr2_Chr10g0459201">
    <property type="protein sequence ID" value="CDS:HanXRQr2_Chr10g0459201.1"/>
    <property type="gene ID" value="HanXRQr2_Chr10g0459201"/>
</dbReference>
<protein>
    <submittedName>
        <fullName evidence="2">Uncharacterized protein</fullName>
    </submittedName>
</protein>
<dbReference type="EMBL" id="CM007899">
    <property type="protein sequence ID" value="OTG12684.1"/>
    <property type="molecule type" value="Genomic_DNA"/>
</dbReference>
<dbReference type="Proteomes" id="UP000215914">
    <property type="component" value="Chromosome 10"/>
</dbReference>
<dbReference type="AlphaFoldDB" id="A0A251TP55"/>
<reference evidence="1" key="3">
    <citation type="submission" date="2020-06" db="EMBL/GenBank/DDBJ databases">
        <title>Helianthus annuus Genome sequencing and assembly Release 2.</title>
        <authorList>
            <person name="Gouzy J."/>
            <person name="Langlade N."/>
            <person name="Munos S."/>
        </authorList>
    </citation>
    <scope>NUCLEOTIDE SEQUENCE</scope>
    <source>
        <tissue evidence="1">Leaves</tissue>
    </source>
</reference>
<evidence type="ECO:0000313" key="2">
    <source>
        <dbReference type="EMBL" id="OTG12684.1"/>
    </source>
</evidence>